<proteinExistence type="predicted"/>
<dbReference type="EMBL" id="FNYE01000023">
    <property type="protein sequence ID" value="SEJ91240.1"/>
    <property type="molecule type" value="Genomic_DNA"/>
</dbReference>
<dbReference type="Proteomes" id="UP000198866">
    <property type="component" value="Unassembled WGS sequence"/>
</dbReference>
<evidence type="ECO:0000313" key="3">
    <source>
        <dbReference type="Proteomes" id="UP000198866"/>
    </source>
</evidence>
<dbReference type="RefSeq" id="WP_090870207.1">
    <property type="nucleotide sequence ID" value="NZ_FNYE01000023.1"/>
</dbReference>
<dbReference type="AlphaFoldDB" id="A0A1H7CWX9"/>
<evidence type="ECO:0000313" key="2">
    <source>
        <dbReference type="EMBL" id="SEJ91240.1"/>
    </source>
</evidence>
<sequence>MRKRDSNYPVGKLLLNLIEQSGVTPQAFFAELGFTNFSKAIDRLDCWLKHGEGNRLLWERLEGSRFAVDEHQLKKVMAENDALLQQEREAAARRREEEARGDFRPRLDVIAELKRPTQITLFGLTDGNRRFGACLPEDIASWQRNDQLAYVKNAVVESFAKHQGRTFFTGKIEGYLYRPTFDDEPIRLNVTGDIDVRDEPLANSVVGVRFG</sequence>
<keyword evidence="1" id="KW-0175">Coiled coil</keyword>
<feature type="coiled-coil region" evidence="1">
    <location>
        <begin position="73"/>
        <end position="100"/>
    </location>
</feature>
<evidence type="ECO:0000256" key="1">
    <source>
        <dbReference type="SAM" id="Coils"/>
    </source>
</evidence>
<dbReference type="OrthoDB" id="9095563at2"/>
<protein>
    <submittedName>
        <fullName evidence="2">Uncharacterized protein</fullName>
    </submittedName>
</protein>
<accession>A0A1H7CWX9</accession>
<dbReference type="STRING" id="667676.SAMN05192539_102343"/>
<name>A0A1H7CWX9_9BURK</name>
<organism evidence="2 3">
    <name type="scientific">Paraburkholderia diazotrophica</name>
    <dbReference type="NCBI Taxonomy" id="667676"/>
    <lineage>
        <taxon>Bacteria</taxon>
        <taxon>Pseudomonadati</taxon>
        <taxon>Pseudomonadota</taxon>
        <taxon>Betaproteobacteria</taxon>
        <taxon>Burkholderiales</taxon>
        <taxon>Burkholderiaceae</taxon>
        <taxon>Paraburkholderia</taxon>
    </lineage>
</organism>
<reference evidence="3" key="1">
    <citation type="submission" date="2016-10" db="EMBL/GenBank/DDBJ databases">
        <authorList>
            <person name="Varghese N."/>
            <person name="Submissions S."/>
        </authorList>
    </citation>
    <scope>NUCLEOTIDE SEQUENCE [LARGE SCALE GENOMIC DNA]</scope>
    <source>
        <strain evidence="3">LMG 26031</strain>
    </source>
</reference>
<gene>
    <name evidence="2" type="ORF">SAMN05192539_102343</name>
</gene>
<keyword evidence="3" id="KW-1185">Reference proteome</keyword>